<organism evidence="1 2">
    <name type="scientific">Streptomyces alboflavus</name>
    <dbReference type="NCBI Taxonomy" id="67267"/>
    <lineage>
        <taxon>Bacteria</taxon>
        <taxon>Bacillati</taxon>
        <taxon>Actinomycetota</taxon>
        <taxon>Actinomycetes</taxon>
        <taxon>Kitasatosporales</taxon>
        <taxon>Streptomycetaceae</taxon>
        <taxon>Streptomyces</taxon>
    </lineage>
</organism>
<evidence type="ECO:0000313" key="1">
    <source>
        <dbReference type="EMBL" id="ARX81595.1"/>
    </source>
</evidence>
<dbReference type="OrthoDB" id="3854769at2"/>
<accession>A0A1Z1W590</accession>
<dbReference type="RefSeq" id="WP_087882984.1">
    <property type="nucleotide sequence ID" value="NZ_CP021748.1"/>
</dbReference>
<proteinExistence type="predicted"/>
<dbReference type="KEGG" id="salf:SMD44_00993"/>
<reference evidence="1 2" key="1">
    <citation type="submission" date="2017-05" db="EMBL/GenBank/DDBJ databases">
        <title>Streptomyces alboflavus Genome sequencing and assembly.</title>
        <authorList>
            <person name="Wang Y."/>
            <person name="Du B."/>
            <person name="Ding Y."/>
            <person name="Liu H."/>
            <person name="Hou Q."/>
            <person name="Liu K."/>
            <person name="Wang C."/>
            <person name="Yao L."/>
        </authorList>
    </citation>
    <scope>NUCLEOTIDE SEQUENCE [LARGE SCALE GENOMIC DNA]</scope>
    <source>
        <strain evidence="1 2">MDJK44</strain>
    </source>
</reference>
<dbReference type="EMBL" id="CP021748">
    <property type="protein sequence ID" value="ARX81595.1"/>
    <property type="molecule type" value="Genomic_DNA"/>
</dbReference>
<name>A0A1Z1W590_9ACTN</name>
<gene>
    <name evidence="1" type="ORF">SMD44_00993</name>
</gene>
<protein>
    <submittedName>
        <fullName evidence="1">Uncharacterized protein</fullName>
    </submittedName>
</protein>
<dbReference type="AlphaFoldDB" id="A0A1Z1W590"/>
<keyword evidence="2" id="KW-1185">Reference proteome</keyword>
<evidence type="ECO:0000313" key="2">
    <source>
        <dbReference type="Proteomes" id="UP000195880"/>
    </source>
</evidence>
<dbReference type="Proteomes" id="UP000195880">
    <property type="component" value="Chromosome"/>
</dbReference>
<sequence>MTVRPPIVGAALWTAVMRNAGHRCECRGACGSKHDPNRRGAQHRCPLENGKHVSKRGEIVLIAMPRDPVNESSFVTAAQLPARRLAAMCPPCYDAVRRKIKAAEKKLAPQGDGLFDAAEFYVAPASTKQADVGAA</sequence>